<protein>
    <submittedName>
        <fullName evidence="3">Serine hydrolase</fullName>
    </submittedName>
</protein>
<gene>
    <name evidence="3" type="ORF">ENO08_07290</name>
</gene>
<dbReference type="InterPro" id="IPR012338">
    <property type="entry name" value="Beta-lactam/transpept-like"/>
</dbReference>
<dbReference type="PROSITE" id="PS50005">
    <property type="entry name" value="TPR"/>
    <property type="match status" value="1"/>
</dbReference>
<dbReference type="SUPFAM" id="SSF48452">
    <property type="entry name" value="TPR-like"/>
    <property type="match status" value="1"/>
</dbReference>
<dbReference type="GO" id="GO:0016787">
    <property type="term" value="F:hydrolase activity"/>
    <property type="evidence" value="ECO:0007669"/>
    <property type="project" value="UniProtKB-KW"/>
</dbReference>
<organism evidence="3">
    <name type="scientific">Eiseniibacteriota bacterium</name>
    <dbReference type="NCBI Taxonomy" id="2212470"/>
    <lineage>
        <taxon>Bacteria</taxon>
        <taxon>Candidatus Eiseniibacteriota</taxon>
    </lineage>
</organism>
<dbReference type="Gene3D" id="1.25.40.10">
    <property type="entry name" value="Tetratricopeptide repeat domain"/>
    <property type="match status" value="1"/>
</dbReference>
<dbReference type="Proteomes" id="UP000886069">
    <property type="component" value="Unassembled WGS sequence"/>
</dbReference>
<name>A0A7V2AVX6_UNCEI</name>
<accession>A0A7V2AVX6</accession>
<dbReference type="AlphaFoldDB" id="A0A7V2AVX6"/>
<evidence type="ECO:0000256" key="1">
    <source>
        <dbReference type="PROSITE-ProRule" id="PRU00339"/>
    </source>
</evidence>
<keyword evidence="3" id="KW-0378">Hydrolase</keyword>
<dbReference type="Pfam" id="PF00144">
    <property type="entry name" value="Beta-lactamase"/>
    <property type="match status" value="1"/>
</dbReference>
<keyword evidence="1" id="KW-0802">TPR repeat</keyword>
<dbReference type="InterPro" id="IPR001466">
    <property type="entry name" value="Beta-lactam-related"/>
</dbReference>
<feature type="domain" description="Beta-lactamase-related" evidence="2">
    <location>
        <begin position="64"/>
        <end position="382"/>
    </location>
</feature>
<feature type="repeat" description="TPR" evidence="1">
    <location>
        <begin position="465"/>
        <end position="498"/>
    </location>
</feature>
<dbReference type="InterPro" id="IPR011990">
    <property type="entry name" value="TPR-like_helical_dom_sf"/>
</dbReference>
<dbReference type="EMBL" id="DSEC01000522">
    <property type="protein sequence ID" value="HER44245.1"/>
    <property type="molecule type" value="Genomic_DNA"/>
</dbReference>
<evidence type="ECO:0000313" key="3">
    <source>
        <dbReference type="EMBL" id="HER44245.1"/>
    </source>
</evidence>
<sequence>MEDEMKRSAACVVSLCLLSSACAAERDDASRSAPSAQDASSHIERVEKGLVPSTIIEADDPWRIEDRMQHYGVPGVAIAVVEDFGIAWVKGYGVVDAGKGGPVTEETLFQAASISKPVTAVIALRLAERGLLDLDEDVNALLRSWKVPEIGFTRERKVTIRRILNHTAGTTVHGFRGYAEDEPVPTILDVLDGKPPSNSDAVRVDKVPGESFRYSGGGTTILQLLLEDVTGRPLADLADEFVFAPLGMAQSSFENPLPPALEAETSKGHLTDGTVITGFTFLQGGSSCCGLWTTPADLARLGIEISRAYRGESDRMLSRESASLMVSPSAAGSAGLGMFIDQRGEERYFYHGGGNVGFKCVLIMHRDEGYGTAVMTNGDRGNSLIQEIVNSIAREYGWADYPPETFETFDELILFYRELRERDPGAEEITEGSLNRYGYELLGEGAYDRAIAILTLNTEFHPESANCWDSLAEAYLTQGDRERAIELYRKALGILRAHPEANEPYRGLGESIPRRLRELGAGTE</sequence>
<dbReference type="Pfam" id="PF13424">
    <property type="entry name" value="TPR_12"/>
    <property type="match status" value="1"/>
</dbReference>
<dbReference type="SMART" id="SM00028">
    <property type="entry name" value="TPR"/>
    <property type="match status" value="1"/>
</dbReference>
<dbReference type="InterPro" id="IPR019734">
    <property type="entry name" value="TPR_rpt"/>
</dbReference>
<dbReference type="InterPro" id="IPR050491">
    <property type="entry name" value="AmpC-like"/>
</dbReference>
<dbReference type="Gene3D" id="3.40.710.10">
    <property type="entry name" value="DD-peptidase/beta-lactamase superfamily"/>
    <property type="match status" value="1"/>
</dbReference>
<comment type="caution">
    <text evidence="3">The sequence shown here is derived from an EMBL/GenBank/DDBJ whole genome shotgun (WGS) entry which is preliminary data.</text>
</comment>
<dbReference type="SUPFAM" id="SSF56601">
    <property type="entry name" value="beta-lactamase/transpeptidase-like"/>
    <property type="match status" value="1"/>
</dbReference>
<evidence type="ECO:0000259" key="2">
    <source>
        <dbReference type="Pfam" id="PF00144"/>
    </source>
</evidence>
<dbReference type="PROSITE" id="PS51257">
    <property type="entry name" value="PROKAR_LIPOPROTEIN"/>
    <property type="match status" value="1"/>
</dbReference>
<proteinExistence type="predicted"/>
<dbReference type="PANTHER" id="PTHR46825:SF12">
    <property type="entry name" value="PENICILLIN-BINDING PROTEIN 4"/>
    <property type="match status" value="1"/>
</dbReference>
<dbReference type="PANTHER" id="PTHR46825">
    <property type="entry name" value="D-ALANYL-D-ALANINE-CARBOXYPEPTIDASE/ENDOPEPTIDASE AMPH"/>
    <property type="match status" value="1"/>
</dbReference>
<reference evidence="3" key="1">
    <citation type="journal article" date="2020" name="mSystems">
        <title>Genome- and Community-Level Interaction Insights into Carbon Utilization and Element Cycling Functions of Hydrothermarchaeota in Hydrothermal Sediment.</title>
        <authorList>
            <person name="Zhou Z."/>
            <person name="Liu Y."/>
            <person name="Xu W."/>
            <person name="Pan J."/>
            <person name="Luo Z.H."/>
            <person name="Li M."/>
        </authorList>
    </citation>
    <scope>NUCLEOTIDE SEQUENCE [LARGE SCALE GENOMIC DNA]</scope>
    <source>
        <strain evidence="3">SpSt-1233</strain>
    </source>
</reference>